<dbReference type="EMBL" id="CAXAMM010038897">
    <property type="protein sequence ID" value="CAK9081858.1"/>
    <property type="molecule type" value="Genomic_DNA"/>
</dbReference>
<feature type="domain" description="Helicase ATP-binding" evidence="6">
    <location>
        <begin position="165"/>
        <end position="304"/>
    </location>
</feature>
<dbReference type="InterPro" id="IPR027417">
    <property type="entry name" value="P-loop_NTPase"/>
</dbReference>
<keyword evidence="8" id="KW-1185">Reference proteome</keyword>
<accession>A0ABP0Q1X1</accession>
<name>A0ABP0Q1X1_9DINO</name>
<keyword evidence="2" id="KW-0808">Transferase</keyword>
<dbReference type="Pfam" id="PF08351">
    <property type="entry name" value="TmcA_N"/>
    <property type="match status" value="1"/>
</dbReference>
<dbReference type="InterPro" id="IPR032672">
    <property type="entry name" value="TmcA/NAT10/Kre33"/>
</dbReference>
<dbReference type="InterPro" id="IPR029063">
    <property type="entry name" value="SAM-dependent_MTases_sf"/>
</dbReference>
<proteinExistence type="predicted"/>
<keyword evidence="4" id="KW-0067">ATP-binding</keyword>
<reference evidence="7 8" key="1">
    <citation type="submission" date="2024-02" db="EMBL/GenBank/DDBJ databases">
        <authorList>
            <person name="Chen Y."/>
            <person name="Shah S."/>
            <person name="Dougan E. K."/>
            <person name="Thang M."/>
            <person name="Chan C."/>
        </authorList>
    </citation>
    <scope>NUCLEOTIDE SEQUENCE [LARGE SCALE GENOMIC DNA]</scope>
</reference>
<dbReference type="Gene3D" id="3.40.50.11040">
    <property type="match status" value="1"/>
</dbReference>
<dbReference type="PANTHER" id="PTHR10925">
    <property type="entry name" value="N-ACETYLTRANSFERASE 10"/>
    <property type="match status" value="1"/>
</dbReference>
<evidence type="ECO:0000256" key="3">
    <source>
        <dbReference type="ARBA" id="ARBA00022741"/>
    </source>
</evidence>
<dbReference type="SUPFAM" id="SSF52540">
    <property type="entry name" value="P-loop containing nucleoside triphosphate hydrolases"/>
    <property type="match status" value="1"/>
</dbReference>
<dbReference type="Gene3D" id="3.40.50.300">
    <property type="entry name" value="P-loop containing nucleotide triphosphate hydrolases"/>
    <property type="match status" value="1"/>
</dbReference>
<sequence length="304" mass="33755">MAVQRRLVLLAGGRQWAEHVTSEALASWKHFVPEVRTLRADVRDPPAKAWMGQELDVVVLTAHRRRFLDTFGAVGGTLKSGGVLVFHTPPFDVWRRERLGARWCSLVESLCEDPQTSELITICREAEGIAGIPQLSSMIQSSHGARVHLDALTPNREQQDLINRILKIKTSRPLLIFGRRGRGKSACLGMAAAILLQRTGGQILVTSPSKEATSQAFWAAEKFLESAKLRRMSKYKLRFGKYGSMEFVEPQMLVRRDLTSSFLIIDEAAGFPVNLTAEILQAAGRVLLATTLDGADLSHKKEIM</sequence>
<dbReference type="PROSITE" id="PS51192">
    <property type="entry name" value="HELICASE_ATP_BIND_1"/>
    <property type="match status" value="1"/>
</dbReference>
<dbReference type="Pfam" id="PF05127">
    <property type="entry name" value="NAT10_TcmA_helicase"/>
    <property type="match status" value="1"/>
</dbReference>
<comment type="subcellular location">
    <subcellularLocation>
        <location evidence="1">Nucleus</location>
    </subcellularLocation>
</comment>
<protein>
    <submittedName>
        <fullName evidence="7">tRNA(Met) cytidine acetyltransferase TmcA</fullName>
    </submittedName>
</protein>
<evidence type="ECO:0000313" key="8">
    <source>
        <dbReference type="Proteomes" id="UP001642464"/>
    </source>
</evidence>
<dbReference type="Proteomes" id="UP001642464">
    <property type="component" value="Unassembled WGS sequence"/>
</dbReference>
<evidence type="ECO:0000259" key="6">
    <source>
        <dbReference type="PROSITE" id="PS51192"/>
    </source>
</evidence>
<keyword evidence="3" id="KW-0547">Nucleotide-binding</keyword>
<keyword evidence="5" id="KW-0012">Acyltransferase</keyword>
<organism evidence="7 8">
    <name type="scientific">Durusdinium trenchii</name>
    <dbReference type="NCBI Taxonomy" id="1381693"/>
    <lineage>
        <taxon>Eukaryota</taxon>
        <taxon>Sar</taxon>
        <taxon>Alveolata</taxon>
        <taxon>Dinophyceae</taxon>
        <taxon>Suessiales</taxon>
        <taxon>Symbiodiniaceae</taxon>
        <taxon>Durusdinium</taxon>
    </lineage>
</organism>
<evidence type="ECO:0000313" key="7">
    <source>
        <dbReference type="EMBL" id="CAK9081858.1"/>
    </source>
</evidence>
<dbReference type="InterPro" id="IPR013562">
    <property type="entry name" value="TmcA/NAT10_N"/>
</dbReference>
<comment type="caution">
    <text evidence="7">The sequence shown here is derived from an EMBL/GenBank/DDBJ whole genome shotgun (WGS) entry which is preliminary data.</text>
</comment>
<dbReference type="SUPFAM" id="SSF53335">
    <property type="entry name" value="S-adenosyl-L-methionine-dependent methyltransferases"/>
    <property type="match status" value="1"/>
</dbReference>
<evidence type="ECO:0000256" key="1">
    <source>
        <dbReference type="ARBA" id="ARBA00004123"/>
    </source>
</evidence>
<evidence type="ECO:0000256" key="2">
    <source>
        <dbReference type="ARBA" id="ARBA00022679"/>
    </source>
</evidence>
<gene>
    <name evidence="7" type="ORF">SCF082_LOCUS38932</name>
</gene>
<dbReference type="InterPro" id="IPR007807">
    <property type="entry name" value="TcmA/NAT10_helicase"/>
</dbReference>
<dbReference type="PANTHER" id="PTHR10925:SF5">
    <property type="entry name" value="RNA CYTIDINE ACETYLTRANSFERASE"/>
    <property type="match status" value="1"/>
</dbReference>
<evidence type="ECO:0000256" key="5">
    <source>
        <dbReference type="ARBA" id="ARBA00023315"/>
    </source>
</evidence>
<evidence type="ECO:0000256" key="4">
    <source>
        <dbReference type="ARBA" id="ARBA00022840"/>
    </source>
</evidence>
<dbReference type="InterPro" id="IPR014001">
    <property type="entry name" value="Helicase_ATP-bd"/>
</dbReference>